<keyword evidence="11" id="KW-1185">Reference proteome</keyword>
<dbReference type="PANTHER" id="PTHR12471">
    <property type="entry name" value="VACUOLAR ATP SYNTHASE SUBUNIT S1"/>
    <property type="match status" value="1"/>
</dbReference>
<feature type="domain" description="V-type proton ATPase subunit S1/VOA1 transmembrane" evidence="9">
    <location>
        <begin position="351"/>
        <end position="389"/>
    </location>
</feature>
<evidence type="ECO:0000256" key="4">
    <source>
        <dbReference type="ARBA" id="ARBA00022989"/>
    </source>
</evidence>
<keyword evidence="7" id="KW-0732">Signal</keyword>
<dbReference type="InterPro" id="IPR046756">
    <property type="entry name" value="VAS1/VOA1_TM"/>
</dbReference>
<keyword evidence="4 6" id="KW-1133">Transmembrane helix</keyword>
<evidence type="ECO:0000256" key="3">
    <source>
        <dbReference type="ARBA" id="ARBA00022692"/>
    </source>
</evidence>
<comment type="subcellular location">
    <subcellularLocation>
        <location evidence="1">Membrane</location>
        <topology evidence="1">Single-pass membrane protein</topology>
    </subcellularLocation>
</comment>
<evidence type="ECO:0000313" key="11">
    <source>
        <dbReference type="Proteomes" id="UP001566132"/>
    </source>
</evidence>
<organism evidence="10 11">
    <name type="scientific">Hypothenemus hampei</name>
    <name type="common">Coffee berry borer</name>
    <dbReference type="NCBI Taxonomy" id="57062"/>
    <lineage>
        <taxon>Eukaryota</taxon>
        <taxon>Metazoa</taxon>
        <taxon>Ecdysozoa</taxon>
        <taxon>Arthropoda</taxon>
        <taxon>Hexapoda</taxon>
        <taxon>Insecta</taxon>
        <taxon>Pterygota</taxon>
        <taxon>Neoptera</taxon>
        <taxon>Endopterygota</taxon>
        <taxon>Coleoptera</taxon>
        <taxon>Polyphaga</taxon>
        <taxon>Cucujiformia</taxon>
        <taxon>Curculionidae</taxon>
        <taxon>Scolytinae</taxon>
        <taxon>Hypothenemus</taxon>
    </lineage>
</organism>
<dbReference type="GO" id="GO:0016020">
    <property type="term" value="C:membrane"/>
    <property type="evidence" value="ECO:0007669"/>
    <property type="project" value="UniProtKB-SubCell"/>
</dbReference>
<reference evidence="10 11" key="1">
    <citation type="submission" date="2024-05" db="EMBL/GenBank/DDBJ databases">
        <title>Genetic variation in Jamaican populations of the coffee berry borer (Hypothenemus hampei).</title>
        <authorList>
            <person name="Errbii M."/>
            <person name="Myrie A."/>
        </authorList>
    </citation>
    <scope>NUCLEOTIDE SEQUENCE [LARGE SCALE GENOMIC DNA]</scope>
    <source>
        <strain evidence="10">JA-Hopewell-2020-01-JO</strain>
        <tissue evidence="10">Whole body</tissue>
    </source>
</reference>
<dbReference type="Pfam" id="PF05827">
    <property type="entry name" value="VAS1_LD"/>
    <property type="match status" value="1"/>
</dbReference>
<accession>A0ABD1EFI3</accession>
<evidence type="ECO:0000256" key="1">
    <source>
        <dbReference type="ARBA" id="ARBA00004167"/>
    </source>
</evidence>
<dbReference type="InterPro" id="IPR046755">
    <property type="entry name" value="VAS1_LD"/>
</dbReference>
<gene>
    <name evidence="10" type="ORF">ABEB36_011371</name>
</gene>
<keyword evidence="3 6" id="KW-0812">Transmembrane</keyword>
<feature type="transmembrane region" description="Helical" evidence="6">
    <location>
        <begin position="355"/>
        <end position="376"/>
    </location>
</feature>
<dbReference type="EMBL" id="JBDJPC010000008">
    <property type="protein sequence ID" value="KAL1493288.1"/>
    <property type="molecule type" value="Genomic_DNA"/>
</dbReference>
<evidence type="ECO:0000313" key="10">
    <source>
        <dbReference type="EMBL" id="KAL1493288.1"/>
    </source>
</evidence>
<sequence length="401" mass="44960">MGSERQWLLLLISVVLTNLCASEFVPVYIWGPNSVGDPVPALQKTSESNFKDEIETKLKGTSRIVIFAEHSLSPEDFGQKDKSGNSAFPHLSKIRKTSKVAYLPSVQNPIKATRHVTEDVTEIPIQRLTEHFEIPDSKVLIIDLNDASENERRFDMLKRHDEVIMSVYENLLEKYGNVIAMYTGHHASWIASGHTLSRRTRAAEPAITSNQYMSNETVMFYTSGNAVATINGNVRSIPVTYSFQNESGTFVLIGTGTGTENAFSVNFTFTKVSNGYWYLQETSITLDSQPFKLSTNTTIYAPLGFSYACGNQTFKTTSFSVMFPSFQVEPVFKSTYLTKTTKFNDPYNCVGFTTIPIWSGLFVTFILLLIMTFGLTMMMDIKTMDRFDDAKGKTITINTSD</sequence>
<dbReference type="Pfam" id="PF20520">
    <property type="entry name" value="Ac45-VOA1_TM"/>
    <property type="match status" value="1"/>
</dbReference>
<protein>
    <recommendedName>
        <fullName evidence="12">V-type proton ATPase subunit S1</fullName>
    </recommendedName>
</protein>
<feature type="chain" id="PRO_5044752243" description="V-type proton ATPase subunit S1" evidence="7">
    <location>
        <begin position="23"/>
        <end position="401"/>
    </location>
</feature>
<name>A0ABD1EFI3_HYPHA</name>
<dbReference type="Proteomes" id="UP001566132">
    <property type="component" value="Unassembled WGS sequence"/>
</dbReference>
<proteinExistence type="inferred from homology"/>
<comment type="similarity">
    <text evidence="2">Belongs to the vacuolar ATPase subunit S1 family.</text>
</comment>
<dbReference type="InterPro" id="IPR008388">
    <property type="entry name" value="Ac45_acc_su"/>
</dbReference>
<comment type="caution">
    <text evidence="10">The sequence shown here is derived from an EMBL/GenBank/DDBJ whole genome shotgun (WGS) entry which is preliminary data.</text>
</comment>
<dbReference type="PANTHER" id="PTHR12471:SF7">
    <property type="entry name" value="V-TYPE PROTON ATPASE SUBUNIT S1"/>
    <property type="match status" value="1"/>
</dbReference>
<evidence type="ECO:0008006" key="12">
    <source>
        <dbReference type="Google" id="ProtNLM"/>
    </source>
</evidence>
<evidence type="ECO:0000256" key="6">
    <source>
        <dbReference type="SAM" id="Phobius"/>
    </source>
</evidence>
<feature type="domain" description="V-type proton ATPase subunit S1 luminal" evidence="8">
    <location>
        <begin position="217"/>
        <end position="330"/>
    </location>
</feature>
<evidence type="ECO:0000256" key="5">
    <source>
        <dbReference type="ARBA" id="ARBA00023136"/>
    </source>
</evidence>
<evidence type="ECO:0000256" key="2">
    <source>
        <dbReference type="ARBA" id="ARBA00009037"/>
    </source>
</evidence>
<evidence type="ECO:0000259" key="8">
    <source>
        <dbReference type="Pfam" id="PF05827"/>
    </source>
</evidence>
<evidence type="ECO:0000256" key="7">
    <source>
        <dbReference type="SAM" id="SignalP"/>
    </source>
</evidence>
<feature type="signal peptide" evidence="7">
    <location>
        <begin position="1"/>
        <end position="22"/>
    </location>
</feature>
<dbReference type="AlphaFoldDB" id="A0ABD1EFI3"/>
<evidence type="ECO:0000259" key="9">
    <source>
        <dbReference type="Pfam" id="PF20520"/>
    </source>
</evidence>
<keyword evidence="5 6" id="KW-0472">Membrane</keyword>